<organism evidence="1 2">
    <name type="scientific">Symbiodinium pilosum</name>
    <name type="common">Dinoflagellate</name>
    <dbReference type="NCBI Taxonomy" id="2952"/>
    <lineage>
        <taxon>Eukaryota</taxon>
        <taxon>Sar</taxon>
        <taxon>Alveolata</taxon>
        <taxon>Dinophyceae</taxon>
        <taxon>Suessiales</taxon>
        <taxon>Symbiodiniaceae</taxon>
        <taxon>Symbiodinium</taxon>
    </lineage>
</organism>
<reference evidence="1" key="1">
    <citation type="submission" date="2021-02" db="EMBL/GenBank/DDBJ databases">
        <authorList>
            <person name="Dougan E. K."/>
            <person name="Rhodes N."/>
            <person name="Thang M."/>
            <person name="Chan C."/>
        </authorList>
    </citation>
    <scope>NUCLEOTIDE SEQUENCE</scope>
</reference>
<keyword evidence="2" id="KW-1185">Reference proteome</keyword>
<dbReference type="EMBL" id="CAJNIZ010011007">
    <property type="protein sequence ID" value="CAE7310055.1"/>
    <property type="molecule type" value="Genomic_DNA"/>
</dbReference>
<dbReference type="AlphaFoldDB" id="A0A812NJF7"/>
<evidence type="ECO:0000313" key="2">
    <source>
        <dbReference type="Proteomes" id="UP000649617"/>
    </source>
</evidence>
<protein>
    <submittedName>
        <fullName evidence="1">Uncharacterized protein</fullName>
    </submittedName>
</protein>
<evidence type="ECO:0000313" key="1">
    <source>
        <dbReference type="EMBL" id="CAE7310055.1"/>
    </source>
</evidence>
<proteinExistence type="predicted"/>
<sequence length="106" mass="11701">MCLQFFSPDMLGRHTATLDYFESLAAKAVVQGMGHTVTLTDGASPAPVQDVNSQFCLEVCRLHGKWNRVVVSIVQHFERVESFCLGATPDMKDEMDSLPGHLQSMS</sequence>
<accession>A0A812NJF7</accession>
<gene>
    <name evidence="1" type="ORF">SPIL2461_LOCUS7026</name>
</gene>
<dbReference type="Proteomes" id="UP000649617">
    <property type="component" value="Unassembled WGS sequence"/>
</dbReference>
<name>A0A812NJF7_SYMPI</name>
<comment type="caution">
    <text evidence="1">The sequence shown here is derived from an EMBL/GenBank/DDBJ whole genome shotgun (WGS) entry which is preliminary data.</text>
</comment>